<keyword evidence="13" id="KW-0472">Membrane</keyword>
<keyword evidence="6" id="KW-0464">Manganese</keyword>
<evidence type="ECO:0000256" key="3">
    <source>
        <dbReference type="ARBA" id="ARBA00022723"/>
    </source>
</evidence>
<comment type="catalytic activity">
    <reaction evidence="8">
        <text>O-phospho-L-threonyl-[protein] + H2O = L-threonyl-[protein] + phosphate</text>
        <dbReference type="Rhea" id="RHEA:47004"/>
        <dbReference type="Rhea" id="RHEA-COMP:11060"/>
        <dbReference type="Rhea" id="RHEA-COMP:11605"/>
        <dbReference type="ChEBI" id="CHEBI:15377"/>
        <dbReference type="ChEBI" id="CHEBI:30013"/>
        <dbReference type="ChEBI" id="CHEBI:43474"/>
        <dbReference type="ChEBI" id="CHEBI:61977"/>
        <dbReference type="EC" id="3.1.3.16"/>
    </reaction>
</comment>
<dbReference type="Pfam" id="PF00481">
    <property type="entry name" value="PP2C"/>
    <property type="match status" value="1"/>
</dbReference>
<dbReference type="GO" id="GO:0004722">
    <property type="term" value="F:protein serine/threonine phosphatase activity"/>
    <property type="evidence" value="ECO:0007669"/>
    <property type="project" value="UniProtKB-EC"/>
</dbReference>
<evidence type="ECO:0000256" key="10">
    <source>
        <dbReference type="ARBA" id="ARBA00077741"/>
    </source>
</evidence>
<comment type="caution">
    <text evidence="15">The sequence shown here is derived from an EMBL/GenBank/DDBJ whole genome shotgun (WGS) entry which is preliminary data.</text>
</comment>
<dbReference type="CDD" id="cd00143">
    <property type="entry name" value="PP2Cc"/>
    <property type="match status" value="1"/>
</dbReference>
<dbReference type="Proteomes" id="UP000250462">
    <property type="component" value="Unassembled WGS sequence"/>
</dbReference>
<evidence type="ECO:0000259" key="14">
    <source>
        <dbReference type="PROSITE" id="PS51746"/>
    </source>
</evidence>
<evidence type="ECO:0000256" key="11">
    <source>
        <dbReference type="ARBA" id="ARBA00079123"/>
    </source>
</evidence>
<evidence type="ECO:0000256" key="4">
    <source>
        <dbReference type="ARBA" id="ARBA00022801"/>
    </source>
</evidence>
<name>A0A329QVC4_9ACTN</name>
<dbReference type="PROSITE" id="PS51746">
    <property type="entry name" value="PPM_2"/>
    <property type="match status" value="1"/>
</dbReference>
<keyword evidence="5" id="KW-0904">Protein phosphatase</keyword>
<comment type="catalytic activity">
    <reaction evidence="7">
        <text>O-phospho-L-seryl-[protein] + H2O = L-seryl-[protein] + phosphate</text>
        <dbReference type="Rhea" id="RHEA:20629"/>
        <dbReference type="Rhea" id="RHEA-COMP:9863"/>
        <dbReference type="Rhea" id="RHEA-COMP:11604"/>
        <dbReference type="ChEBI" id="CHEBI:15377"/>
        <dbReference type="ChEBI" id="CHEBI:29999"/>
        <dbReference type="ChEBI" id="CHEBI:43474"/>
        <dbReference type="ChEBI" id="CHEBI:83421"/>
        <dbReference type="EC" id="3.1.3.16"/>
    </reaction>
</comment>
<dbReference type="EC" id="3.1.3.16" evidence="2"/>
<organism evidence="15 16">
    <name type="scientific">Phytoactinopolyspora halophila</name>
    <dbReference type="NCBI Taxonomy" id="1981511"/>
    <lineage>
        <taxon>Bacteria</taxon>
        <taxon>Bacillati</taxon>
        <taxon>Actinomycetota</taxon>
        <taxon>Actinomycetes</taxon>
        <taxon>Jiangellales</taxon>
        <taxon>Jiangellaceae</taxon>
        <taxon>Phytoactinopolyspora</taxon>
    </lineage>
</organism>
<keyword evidence="13" id="KW-1133">Transmembrane helix</keyword>
<evidence type="ECO:0000256" key="7">
    <source>
        <dbReference type="ARBA" id="ARBA00047761"/>
    </source>
</evidence>
<feature type="region of interest" description="Disordered" evidence="12">
    <location>
        <begin position="406"/>
        <end position="481"/>
    </location>
</feature>
<dbReference type="InterPro" id="IPR015655">
    <property type="entry name" value="PP2C"/>
</dbReference>
<dbReference type="FunFam" id="3.60.40.10:FF:000002">
    <property type="entry name" value="Serine/threonine phosphatase stp"/>
    <property type="match status" value="1"/>
</dbReference>
<accession>A0A329QVC4</accession>
<dbReference type="EMBL" id="QMIG01000008">
    <property type="protein sequence ID" value="RAW14668.1"/>
    <property type="molecule type" value="Genomic_DNA"/>
</dbReference>
<keyword evidence="16" id="KW-1185">Reference proteome</keyword>
<evidence type="ECO:0000256" key="1">
    <source>
        <dbReference type="ARBA" id="ARBA00001936"/>
    </source>
</evidence>
<evidence type="ECO:0000256" key="8">
    <source>
        <dbReference type="ARBA" id="ARBA00048336"/>
    </source>
</evidence>
<reference evidence="15 16" key="1">
    <citation type="submission" date="2018-06" db="EMBL/GenBank/DDBJ databases">
        <title>Phytoactinopolyspora halophila sp. nov., a novel halophilic actinomycete isolated from a saline soil in China.</title>
        <authorList>
            <person name="Tang S.-K."/>
        </authorList>
    </citation>
    <scope>NUCLEOTIDE SEQUENCE [LARGE SCALE GENOMIC DNA]</scope>
    <source>
        <strain evidence="15 16">YIM 96934</strain>
    </source>
</reference>
<evidence type="ECO:0000313" key="15">
    <source>
        <dbReference type="EMBL" id="RAW14668.1"/>
    </source>
</evidence>
<dbReference type="OrthoDB" id="9801841at2"/>
<dbReference type="PANTHER" id="PTHR47992">
    <property type="entry name" value="PROTEIN PHOSPHATASE"/>
    <property type="match status" value="1"/>
</dbReference>
<evidence type="ECO:0000256" key="9">
    <source>
        <dbReference type="ARBA" id="ARBA00071184"/>
    </source>
</evidence>
<dbReference type="AlphaFoldDB" id="A0A329QVC4"/>
<feature type="transmembrane region" description="Helical" evidence="13">
    <location>
        <begin position="312"/>
        <end position="333"/>
    </location>
</feature>
<dbReference type="RefSeq" id="WP_112258272.1">
    <property type="nucleotide sequence ID" value="NZ_QMIG01000008.1"/>
</dbReference>
<comment type="cofactor">
    <cofactor evidence="1">
        <name>Mn(2+)</name>
        <dbReference type="ChEBI" id="CHEBI:29035"/>
    </cofactor>
</comment>
<keyword evidence="4" id="KW-0378">Hydrolase</keyword>
<evidence type="ECO:0000256" key="13">
    <source>
        <dbReference type="SAM" id="Phobius"/>
    </source>
</evidence>
<feature type="domain" description="PPM-type phosphatase" evidence="14">
    <location>
        <begin position="6"/>
        <end position="236"/>
    </location>
</feature>
<evidence type="ECO:0000256" key="12">
    <source>
        <dbReference type="SAM" id="MobiDB-lite"/>
    </source>
</evidence>
<evidence type="ECO:0000256" key="6">
    <source>
        <dbReference type="ARBA" id="ARBA00023211"/>
    </source>
</evidence>
<evidence type="ECO:0000256" key="2">
    <source>
        <dbReference type="ARBA" id="ARBA00013081"/>
    </source>
</evidence>
<dbReference type="SUPFAM" id="SSF81606">
    <property type="entry name" value="PP2C-like"/>
    <property type="match status" value="1"/>
</dbReference>
<protein>
    <recommendedName>
        <fullName evidence="9">Serine/threonine protein phosphatase PstP</fullName>
        <ecNumber evidence="2">3.1.3.16</ecNumber>
    </recommendedName>
    <alternativeName>
        <fullName evidence="11">Mycobacterial Ser/Thr phosphatase</fullName>
    </alternativeName>
    <alternativeName>
        <fullName evidence="10">PP2C-family Ser/Thr phosphatase</fullName>
    </alternativeName>
</protein>
<dbReference type="GO" id="GO:0046872">
    <property type="term" value="F:metal ion binding"/>
    <property type="evidence" value="ECO:0007669"/>
    <property type="project" value="UniProtKB-KW"/>
</dbReference>
<dbReference type="SMART" id="SM00331">
    <property type="entry name" value="PP2C_SIG"/>
    <property type="match status" value="1"/>
</dbReference>
<sequence>MPLTLRYVARSNVGLIREGNEDSGYAGPYLLAVADGMGGHAAGEVASRAAIEELVATENVPTDDPLEALSTAIDTANDRIRELISEDPSREGMGTTVTAMLWTGSTLGLGHIGDSRAYLLRGEHIFQLSHDHTFVQSLVDEGKITEEEADVHPARSLILKALQGQGVVEPDLTTIDIEPGDRVLVCSDGLSGVVSDDTLAETLHSIQGLDDVADELVRLALAGGAPDNVTLIVADVVETEEPRSPDETAEAYIVGAAAGDQPPGKERPHRGRTATALRALLGAEEKPPDPEDLEALRYAPRPPSKYRWVRRVALLIIIVVIGWGGLSLANNWVSSQYYVGQSDGEVAIYQGLSQELGPIRLSELHDIPGGLPVDALPALYREQVDGTIAADSIQDAEQIVMTLRRQACDSAAEDEQSDDTSTSSTRSPDESETESEPTSQPEQTRGTDRSPRPRATVEEQAEAEPDGWESTGADLDCTGTL</sequence>
<keyword evidence="3" id="KW-0479">Metal-binding</keyword>
<dbReference type="InterPro" id="IPR036457">
    <property type="entry name" value="PPM-type-like_dom_sf"/>
</dbReference>
<evidence type="ECO:0000313" key="16">
    <source>
        <dbReference type="Proteomes" id="UP000250462"/>
    </source>
</evidence>
<dbReference type="Gene3D" id="3.60.40.10">
    <property type="entry name" value="PPM-type phosphatase domain"/>
    <property type="match status" value="1"/>
</dbReference>
<dbReference type="SMART" id="SM00332">
    <property type="entry name" value="PP2Cc"/>
    <property type="match status" value="1"/>
</dbReference>
<proteinExistence type="predicted"/>
<gene>
    <name evidence="15" type="ORF">DPM12_10430</name>
</gene>
<feature type="compositionally biased region" description="Basic and acidic residues" evidence="12">
    <location>
        <begin position="445"/>
        <end position="457"/>
    </location>
</feature>
<evidence type="ECO:0000256" key="5">
    <source>
        <dbReference type="ARBA" id="ARBA00022912"/>
    </source>
</evidence>
<keyword evidence="13" id="KW-0812">Transmembrane</keyword>
<dbReference type="InterPro" id="IPR001932">
    <property type="entry name" value="PPM-type_phosphatase-like_dom"/>
</dbReference>